<dbReference type="PANTHER" id="PTHR45526:SF1">
    <property type="entry name" value="TRANSCRIPTIONAL REGULATORY PROTEIN DCUR-RELATED"/>
    <property type="match status" value="1"/>
</dbReference>
<dbReference type="PROSITE" id="PS50110">
    <property type="entry name" value="RESPONSE_REGULATORY"/>
    <property type="match status" value="1"/>
</dbReference>
<evidence type="ECO:0000256" key="5">
    <source>
        <dbReference type="ARBA" id="ARBA00023015"/>
    </source>
</evidence>
<dbReference type="PIRSF" id="PIRSF006171">
    <property type="entry name" value="RR_citrat_malat"/>
    <property type="match status" value="1"/>
</dbReference>
<evidence type="ECO:0000256" key="10">
    <source>
        <dbReference type="PROSITE-ProRule" id="PRU00169"/>
    </source>
</evidence>
<dbReference type="RefSeq" id="WP_272140976.1">
    <property type="nucleotide sequence ID" value="NZ_JAQLOI010000003.1"/>
</dbReference>
<dbReference type="Gene3D" id="3.40.50.2300">
    <property type="match status" value="1"/>
</dbReference>
<feature type="modified residue" description="4-aspartylphosphate" evidence="10">
    <location>
        <position position="57"/>
    </location>
</feature>
<organism evidence="12 13">
    <name type="scientific">Vibrio algarum</name>
    <dbReference type="NCBI Taxonomy" id="3020714"/>
    <lineage>
        <taxon>Bacteria</taxon>
        <taxon>Pseudomonadati</taxon>
        <taxon>Pseudomonadota</taxon>
        <taxon>Gammaproteobacteria</taxon>
        <taxon>Vibrionales</taxon>
        <taxon>Vibrionaceae</taxon>
        <taxon>Vibrio</taxon>
    </lineage>
</organism>
<dbReference type="InterPro" id="IPR024187">
    <property type="entry name" value="Sig_transdc_resp-reg_cit/mal"/>
</dbReference>
<protein>
    <recommendedName>
        <fullName evidence="9">Transcriptional regulatory protein</fullName>
    </recommendedName>
</protein>
<dbReference type="InterPro" id="IPR051271">
    <property type="entry name" value="2C-system_Tx_regulators"/>
</dbReference>
<keyword evidence="4 9" id="KW-0902">Two-component regulatory system</keyword>
<evidence type="ECO:0000256" key="4">
    <source>
        <dbReference type="ARBA" id="ARBA00023012"/>
    </source>
</evidence>
<evidence type="ECO:0000256" key="2">
    <source>
        <dbReference type="ARBA" id="ARBA00022490"/>
    </source>
</evidence>
<dbReference type="SUPFAM" id="SSF52172">
    <property type="entry name" value="CheY-like"/>
    <property type="match status" value="1"/>
</dbReference>
<evidence type="ECO:0000256" key="8">
    <source>
        <dbReference type="ARBA" id="ARBA00023163"/>
    </source>
</evidence>
<dbReference type="SMART" id="SM00448">
    <property type="entry name" value="REC"/>
    <property type="match status" value="1"/>
</dbReference>
<reference evidence="12 13" key="1">
    <citation type="submission" date="2023-01" db="EMBL/GenBank/DDBJ databases">
        <title>Vibrio sp. KJ40-1 sp.nov, isolated from marine algae.</title>
        <authorList>
            <person name="Butt M."/>
            <person name="Kim J.M.J."/>
            <person name="Jeon C.O.C."/>
        </authorList>
    </citation>
    <scope>NUCLEOTIDE SEQUENCE [LARGE SCALE GENOMIC DNA]</scope>
    <source>
        <strain evidence="12 13">KJ40-1</strain>
    </source>
</reference>
<evidence type="ECO:0000256" key="9">
    <source>
        <dbReference type="PIRNR" id="PIRNR006171"/>
    </source>
</evidence>
<evidence type="ECO:0000259" key="11">
    <source>
        <dbReference type="PROSITE" id="PS50110"/>
    </source>
</evidence>
<dbReference type="Proteomes" id="UP001210678">
    <property type="component" value="Unassembled WGS sequence"/>
</dbReference>
<keyword evidence="5 9" id="KW-0805">Transcription regulation</keyword>
<feature type="domain" description="Response regulatory" evidence="11">
    <location>
        <begin position="6"/>
        <end position="124"/>
    </location>
</feature>
<dbReference type="Pfam" id="PF20714">
    <property type="entry name" value="HTH_64"/>
    <property type="match status" value="1"/>
</dbReference>
<dbReference type="PANTHER" id="PTHR45526">
    <property type="entry name" value="TRANSCRIPTIONAL REGULATORY PROTEIN DPIA"/>
    <property type="match status" value="1"/>
</dbReference>
<gene>
    <name evidence="12" type="ORF">PGX00_21775</name>
</gene>
<evidence type="ECO:0000313" key="13">
    <source>
        <dbReference type="Proteomes" id="UP001210678"/>
    </source>
</evidence>
<evidence type="ECO:0000313" key="12">
    <source>
        <dbReference type="EMBL" id="MDB1126153.1"/>
    </source>
</evidence>
<keyword evidence="3 10" id="KW-0597">Phosphoprotein</keyword>
<comment type="subcellular location">
    <subcellularLocation>
        <location evidence="1 9">Cytoplasm</location>
    </subcellularLocation>
</comment>
<keyword evidence="2 9" id="KW-0963">Cytoplasm</keyword>
<keyword evidence="6 9" id="KW-0238">DNA-binding</keyword>
<evidence type="ECO:0000256" key="3">
    <source>
        <dbReference type="ARBA" id="ARBA00022553"/>
    </source>
</evidence>
<dbReference type="EMBL" id="JAQLOI010000003">
    <property type="protein sequence ID" value="MDB1126153.1"/>
    <property type="molecule type" value="Genomic_DNA"/>
</dbReference>
<keyword evidence="7 9" id="KW-0010">Activator</keyword>
<sequence>MMNTIDVLIVEDDTAIAELHAQFLRQTLRYRPVGIASNLNMARTMIKVQKPKLIILDNYLPDGKGTDLLREIVSDKSSDKADVILVTASSEMDTVKEAMHCGCFDYILKPVAYDRLQETLNRYLKFNSAINAFDNISQRHVDDLFNIQARDKTTGSLPKGIGELTLDKIKQVFTQNIGVRYTAESLGAEVGISKTTARRYLEFCSASGFLTAENEHGRVGRPERVYLKTD</sequence>
<dbReference type="InterPro" id="IPR001789">
    <property type="entry name" value="Sig_transdc_resp-reg_receiver"/>
</dbReference>
<dbReference type="Pfam" id="PF00072">
    <property type="entry name" value="Response_reg"/>
    <property type="match status" value="1"/>
</dbReference>
<evidence type="ECO:0000256" key="7">
    <source>
        <dbReference type="ARBA" id="ARBA00023159"/>
    </source>
</evidence>
<comment type="caution">
    <text evidence="12">The sequence shown here is derived from an EMBL/GenBank/DDBJ whole genome shotgun (WGS) entry which is preliminary data.</text>
</comment>
<evidence type="ECO:0000256" key="6">
    <source>
        <dbReference type="ARBA" id="ARBA00023125"/>
    </source>
</evidence>
<evidence type="ECO:0000256" key="1">
    <source>
        <dbReference type="ARBA" id="ARBA00004496"/>
    </source>
</evidence>
<name>A0ABT4YXC3_9VIBR</name>
<keyword evidence="8 9" id="KW-0804">Transcription</keyword>
<accession>A0ABT4YXC3</accession>
<keyword evidence="13" id="KW-1185">Reference proteome</keyword>
<dbReference type="InterPro" id="IPR048714">
    <property type="entry name" value="DpiA-like_HTH"/>
</dbReference>
<dbReference type="InterPro" id="IPR011006">
    <property type="entry name" value="CheY-like_superfamily"/>
</dbReference>
<proteinExistence type="predicted"/>